<evidence type="ECO:0000313" key="2">
    <source>
        <dbReference type="Proteomes" id="UP000789920"/>
    </source>
</evidence>
<name>A0ACA9ST32_9GLOM</name>
<dbReference type="Proteomes" id="UP000789920">
    <property type="component" value="Unassembled WGS sequence"/>
</dbReference>
<gene>
    <name evidence="1" type="ORF">RPERSI_LOCUS34504</name>
</gene>
<proteinExistence type="predicted"/>
<feature type="non-terminal residue" evidence="1">
    <location>
        <position position="1"/>
    </location>
</feature>
<comment type="caution">
    <text evidence="1">The sequence shown here is derived from an EMBL/GenBank/DDBJ whole genome shotgun (WGS) entry which is preliminary data.</text>
</comment>
<reference evidence="1" key="1">
    <citation type="submission" date="2021-06" db="EMBL/GenBank/DDBJ databases">
        <authorList>
            <person name="Kallberg Y."/>
            <person name="Tangrot J."/>
            <person name="Rosling A."/>
        </authorList>
    </citation>
    <scope>NUCLEOTIDE SEQUENCE</scope>
    <source>
        <strain evidence="1">MA461A</strain>
    </source>
</reference>
<keyword evidence="2" id="KW-1185">Reference proteome</keyword>
<dbReference type="EMBL" id="CAJVQC010154574">
    <property type="protein sequence ID" value="CAG8847160.1"/>
    <property type="molecule type" value="Genomic_DNA"/>
</dbReference>
<protein>
    <submittedName>
        <fullName evidence="1">21806_t:CDS:1</fullName>
    </submittedName>
</protein>
<accession>A0ACA9ST32</accession>
<feature type="non-terminal residue" evidence="1">
    <location>
        <position position="95"/>
    </location>
</feature>
<evidence type="ECO:0000313" key="1">
    <source>
        <dbReference type="EMBL" id="CAG8847160.1"/>
    </source>
</evidence>
<sequence>QSDFNTKKDLKYLKKILLLDDEWDAINDLVEILQPFTEATNYLGRSNYCTYLIMVPILIELKKDDQLSVSNNDNIADINDDDDDDNFHTYLMMIQ</sequence>
<organism evidence="1 2">
    <name type="scientific">Racocetra persica</name>
    <dbReference type="NCBI Taxonomy" id="160502"/>
    <lineage>
        <taxon>Eukaryota</taxon>
        <taxon>Fungi</taxon>
        <taxon>Fungi incertae sedis</taxon>
        <taxon>Mucoromycota</taxon>
        <taxon>Glomeromycotina</taxon>
        <taxon>Glomeromycetes</taxon>
        <taxon>Diversisporales</taxon>
        <taxon>Gigasporaceae</taxon>
        <taxon>Racocetra</taxon>
    </lineage>
</organism>